<evidence type="ECO:0000256" key="1">
    <source>
        <dbReference type="SAM" id="Coils"/>
    </source>
</evidence>
<accession>A0ABR0QTI5</accession>
<keyword evidence="1" id="KW-0175">Coiled coil</keyword>
<comment type="caution">
    <text evidence="2">The sequence shown here is derived from an EMBL/GenBank/DDBJ whole genome shotgun (WGS) entry which is preliminary data.</text>
</comment>
<protein>
    <submittedName>
        <fullName evidence="2">Uncharacterized protein</fullName>
    </submittedName>
</protein>
<proteinExistence type="predicted"/>
<dbReference type="EMBL" id="JARKNE010000002">
    <property type="protein sequence ID" value="KAK5842610.1"/>
    <property type="molecule type" value="Genomic_DNA"/>
</dbReference>
<organism evidence="2 3">
    <name type="scientific">Gossypium arboreum</name>
    <name type="common">Tree cotton</name>
    <name type="synonym">Gossypium nanking</name>
    <dbReference type="NCBI Taxonomy" id="29729"/>
    <lineage>
        <taxon>Eukaryota</taxon>
        <taxon>Viridiplantae</taxon>
        <taxon>Streptophyta</taxon>
        <taxon>Embryophyta</taxon>
        <taxon>Tracheophyta</taxon>
        <taxon>Spermatophyta</taxon>
        <taxon>Magnoliopsida</taxon>
        <taxon>eudicotyledons</taxon>
        <taxon>Gunneridae</taxon>
        <taxon>Pentapetalae</taxon>
        <taxon>rosids</taxon>
        <taxon>malvids</taxon>
        <taxon>Malvales</taxon>
        <taxon>Malvaceae</taxon>
        <taxon>Malvoideae</taxon>
        <taxon>Gossypium</taxon>
    </lineage>
</organism>
<dbReference type="Proteomes" id="UP001358586">
    <property type="component" value="Chromosome 2"/>
</dbReference>
<name>A0ABR0QTI5_GOSAR</name>
<feature type="coiled-coil region" evidence="1">
    <location>
        <begin position="1"/>
        <end position="28"/>
    </location>
</feature>
<gene>
    <name evidence="2" type="ORF">PVK06_004987</name>
</gene>
<keyword evidence="3" id="KW-1185">Reference proteome</keyword>
<evidence type="ECO:0000313" key="2">
    <source>
        <dbReference type="EMBL" id="KAK5842610.1"/>
    </source>
</evidence>
<sequence length="147" mass="17181">MDKVQKELDDLTNKYENIVGKVRQLSSEKDQMFRLLVEGSGKVMGDQQVIEETSSNLPVLIDRCLEKLKEQTSPSLETPFVDAELFEKYQSLLYARDLELMLCKEILEEDMLVWSQLNDLSNQFRVTSQELFSLKEEKDVLQKDLER</sequence>
<reference evidence="2 3" key="1">
    <citation type="submission" date="2023-03" db="EMBL/GenBank/DDBJ databases">
        <title>WGS of Gossypium arboreum.</title>
        <authorList>
            <person name="Yu D."/>
        </authorList>
    </citation>
    <scope>NUCLEOTIDE SEQUENCE [LARGE SCALE GENOMIC DNA]</scope>
    <source>
        <tissue evidence="2">Leaf</tissue>
    </source>
</reference>
<evidence type="ECO:0000313" key="3">
    <source>
        <dbReference type="Proteomes" id="UP001358586"/>
    </source>
</evidence>